<comment type="caution">
    <text evidence="2">The sequence shown here is derived from an EMBL/GenBank/DDBJ whole genome shotgun (WGS) entry which is preliminary data.</text>
</comment>
<dbReference type="SUPFAM" id="SSF159941">
    <property type="entry name" value="MM3350-like"/>
    <property type="match status" value="1"/>
</dbReference>
<dbReference type="InterPro" id="IPR012912">
    <property type="entry name" value="Plasmid_pRiA4b_Orf3-like"/>
</dbReference>
<protein>
    <recommendedName>
        <fullName evidence="1">Plasmid pRiA4b Orf3-like domain-containing protein</fullName>
    </recommendedName>
</protein>
<proteinExistence type="predicted"/>
<gene>
    <name evidence="2" type="ORF">KEM10_22120</name>
</gene>
<dbReference type="Gene3D" id="3.10.290.30">
    <property type="entry name" value="MM3350-like"/>
    <property type="match status" value="1"/>
</dbReference>
<accession>A0ABS5K1F1</accession>
<evidence type="ECO:0000313" key="2">
    <source>
        <dbReference type="EMBL" id="MBS2100997.1"/>
    </source>
</evidence>
<feature type="domain" description="Plasmid pRiA4b Orf3-like" evidence="1">
    <location>
        <begin position="8"/>
        <end position="130"/>
    </location>
</feature>
<reference evidence="2 3" key="1">
    <citation type="journal article" date="2015" name="Int. J. Syst. Evol. Microbiol.">
        <title>Carboxylicivirga linearis sp. nov., isolated from a sea cucumber culture pond.</title>
        <authorList>
            <person name="Wang F.Q."/>
            <person name="Zhou Y.X."/>
            <person name="Lin X.Z."/>
            <person name="Chen G.J."/>
            <person name="Du Z.J."/>
        </authorList>
    </citation>
    <scope>NUCLEOTIDE SEQUENCE [LARGE SCALE GENOMIC DNA]</scope>
    <source>
        <strain evidence="2 3">FB218</strain>
    </source>
</reference>
<sequence length="179" mass="21038">MIIYLRLLSDEKDDFVKEIAVDDKLSFADLHSFIQELLKYDASQMASFFTTDKDWNKETEITLFDMADFEAANLRTMQDTVLTEYLYEIGQRMLYVFDFFSERAFFMEVIKTADGNLDKPMCYRNDGENPDQIQMVDLSEKPSEEHMNYHEDEFDGSLDSLDFSSLDDIDLENEGSDFY</sequence>
<dbReference type="Pfam" id="PF07929">
    <property type="entry name" value="PRiA4_ORF3"/>
    <property type="match status" value="1"/>
</dbReference>
<name>A0ABS5K1F1_9BACT</name>
<dbReference type="InterPro" id="IPR024047">
    <property type="entry name" value="MM3350-like_sf"/>
</dbReference>
<evidence type="ECO:0000313" key="3">
    <source>
        <dbReference type="Proteomes" id="UP000708576"/>
    </source>
</evidence>
<dbReference type="RefSeq" id="WP_212219944.1">
    <property type="nucleotide sequence ID" value="NZ_JAGUCO010000035.1"/>
</dbReference>
<evidence type="ECO:0000259" key="1">
    <source>
        <dbReference type="Pfam" id="PF07929"/>
    </source>
</evidence>
<dbReference type="Proteomes" id="UP000708576">
    <property type="component" value="Unassembled WGS sequence"/>
</dbReference>
<keyword evidence="3" id="KW-1185">Reference proteome</keyword>
<dbReference type="EMBL" id="JAGUCO010000035">
    <property type="protein sequence ID" value="MBS2100997.1"/>
    <property type="molecule type" value="Genomic_DNA"/>
</dbReference>
<organism evidence="2 3">
    <name type="scientific">Carboxylicivirga linearis</name>
    <dbReference type="NCBI Taxonomy" id="1628157"/>
    <lineage>
        <taxon>Bacteria</taxon>
        <taxon>Pseudomonadati</taxon>
        <taxon>Bacteroidota</taxon>
        <taxon>Bacteroidia</taxon>
        <taxon>Marinilabiliales</taxon>
        <taxon>Marinilabiliaceae</taxon>
        <taxon>Carboxylicivirga</taxon>
    </lineage>
</organism>